<evidence type="ECO:0000313" key="3">
    <source>
        <dbReference type="EMBL" id="MFC4556307.1"/>
    </source>
</evidence>
<accession>A0ABV9DC00</accession>
<proteinExistence type="inferred from homology"/>
<dbReference type="InterPro" id="IPR005627">
    <property type="entry name" value="CutC-like"/>
</dbReference>
<comment type="subcellular location">
    <subcellularLocation>
        <location evidence="2">Cytoplasm</location>
    </subcellularLocation>
</comment>
<dbReference type="Pfam" id="PF03932">
    <property type="entry name" value="CutC"/>
    <property type="match status" value="1"/>
</dbReference>
<name>A0ABV9DC00_9MICO</name>
<dbReference type="EMBL" id="JBHSGF010000010">
    <property type="protein sequence ID" value="MFC4556307.1"/>
    <property type="molecule type" value="Genomic_DNA"/>
</dbReference>
<keyword evidence="2" id="KW-0963">Cytoplasm</keyword>
<dbReference type="PANTHER" id="PTHR12598:SF0">
    <property type="entry name" value="COPPER HOMEOSTASIS PROTEIN CUTC HOMOLOG"/>
    <property type="match status" value="1"/>
</dbReference>
<dbReference type="Gene3D" id="3.20.20.380">
    <property type="entry name" value="Copper homeostasis (CutC) domain"/>
    <property type="match status" value="1"/>
</dbReference>
<comment type="caution">
    <text evidence="3">The sequence shown here is derived from an EMBL/GenBank/DDBJ whole genome shotgun (WGS) entry which is preliminary data.</text>
</comment>
<gene>
    <name evidence="2" type="primary">cutC</name>
    <name evidence="3" type="ORF">ACFO3F_13725</name>
</gene>
<dbReference type="SUPFAM" id="SSF110395">
    <property type="entry name" value="CutC-like"/>
    <property type="match status" value="1"/>
</dbReference>
<protein>
    <recommendedName>
        <fullName evidence="2">PF03932 family protein CutC</fullName>
    </recommendedName>
</protein>
<sequence>MPAVEIAVQDAHGAAVAAEGGADRVELCTALLVGGLTPSIALAEAAVGTGIGVHALVRPRAGGFVYTASEVSVMVRDIEALVDVGVAGVVIGALRADRTLDRHAIRALVRAAEGREVTVHRCVDVLDDPASVVAELADLGVARVLTSGGAPRAVDGTGTLAAMVERSAGRVEVMAGGGVRIEDIPALLAAGVGSIHLSARTSVADAGPAGPGGGPATYEVTDAGLVAAAVAAARA</sequence>
<evidence type="ECO:0000313" key="4">
    <source>
        <dbReference type="Proteomes" id="UP001595955"/>
    </source>
</evidence>
<evidence type="ECO:0000256" key="1">
    <source>
        <dbReference type="ARBA" id="ARBA00007768"/>
    </source>
</evidence>
<organism evidence="3 4">
    <name type="scientific">Georgenia faecalis</name>
    <dbReference type="NCBI Taxonomy" id="2483799"/>
    <lineage>
        <taxon>Bacteria</taxon>
        <taxon>Bacillati</taxon>
        <taxon>Actinomycetota</taxon>
        <taxon>Actinomycetes</taxon>
        <taxon>Micrococcales</taxon>
        <taxon>Bogoriellaceae</taxon>
        <taxon>Georgenia</taxon>
    </lineage>
</organism>
<dbReference type="RefSeq" id="WP_187695819.1">
    <property type="nucleotide sequence ID" value="NZ_CP033325.1"/>
</dbReference>
<keyword evidence="4" id="KW-1185">Reference proteome</keyword>
<dbReference type="HAMAP" id="MF_00795">
    <property type="entry name" value="CutC"/>
    <property type="match status" value="1"/>
</dbReference>
<comment type="caution">
    <text evidence="2">Once thought to be involved in copper homeostasis, experiments in E.coli have shown this is not the case.</text>
</comment>
<dbReference type="Proteomes" id="UP001595955">
    <property type="component" value="Unassembled WGS sequence"/>
</dbReference>
<dbReference type="PANTHER" id="PTHR12598">
    <property type="entry name" value="COPPER HOMEOSTASIS PROTEIN CUTC"/>
    <property type="match status" value="1"/>
</dbReference>
<comment type="similarity">
    <text evidence="1 2">Belongs to the CutC family.</text>
</comment>
<evidence type="ECO:0000256" key="2">
    <source>
        <dbReference type="HAMAP-Rule" id="MF_00795"/>
    </source>
</evidence>
<reference evidence="4" key="1">
    <citation type="journal article" date="2019" name="Int. J. Syst. Evol. Microbiol.">
        <title>The Global Catalogue of Microorganisms (GCM) 10K type strain sequencing project: providing services to taxonomists for standard genome sequencing and annotation.</title>
        <authorList>
            <consortium name="The Broad Institute Genomics Platform"/>
            <consortium name="The Broad Institute Genome Sequencing Center for Infectious Disease"/>
            <person name="Wu L."/>
            <person name="Ma J."/>
        </authorList>
    </citation>
    <scope>NUCLEOTIDE SEQUENCE [LARGE SCALE GENOMIC DNA]</scope>
    <source>
        <strain evidence="4">JCM 3369</strain>
    </source>
</reference>
<dbReference type="InterPro" id="IPR036822">
    <property type="entry name" value="CutC-like_dom_sf"/>
</dbReference>